<dbReference type="InterPro" id="IPR000522">
    <property type="entry name" value="ABC_transptr_permease_BtuC"/>
</dbReference>
<dbReference type="GO" id="GO:0022857">
    <property type="term" value="F:transmembrane transporter activity"/>
    <property type="evidence" value="ECO:0007669"/>
    <property type="project" value="InterPro"/>
</dbReference>
<feature type="transmembrane region" description="Helical" evidence="8">
    <location>
        <begin position="239"/>
        <end position="264"/>
    </location>
</feature>
<dbReference type="CDD" id="cd06550">
    <property type="entry name" value="TM_ABC_iron-siderophores_like"/>
    <property type="match status" value="1"/>
</dbReference>
<dbReference type="GO" id="GO:0033214">
    <property type="term" value="P:siderophore-iron import into cell"/>
    <property type="evidence" value="ECO:0007669"/>
    <property type="project" value="TreeGrafter"/>
</dbReference>
<feature type="transmembrane region" description="Helical" evidence="8">
    <location>
        <begin position="148"/>
        <end position="168"/>
    </location>
</feature>
<dbReference type="AlphaFoldDB" id="A0A9X1MPT9"/>
<dbReference type="FunFam" id="1.10.3470.10:FF:000001">
    <property type="entry name" value="Vitamin B12 ABC transporter permease BtuC"/>
    <property type="match status" value="1"/>
</dbReference>
<evidence type="ECO:0000256" key="1">
    <source>
        <dbReference type="ARBA" id="ARBA00004651"/>
    </source>
</evidence>
<keyword evidence="7 8" id="KW-0472">Membrane</keyword>
<keyword evidence="3" id="KW-0813">Transport</keyword>
<evidence type="ECO:0000313" key="10">
    <source>
        <dbReference type="Proteomes" id="UP001139103"/>
    </source>
</evidence>
<keyword evidence="4" id="KW-1003">Cell membrane</keyword>
<dbReference type="InterPro" id="IPR037294">
    <property type="entry name" value="ABC_BtuC-like"/>
</dbReference>
<evidence type="ECO:0000256" key="6">
    <source>
        <dbReference type="ARBA" id="ARBA00022989"/>
    </source>
</evidence>
<feature type="transmembrane region" description="Helical" evidence="8">
    <location>
        <begin position="301"/>
        <end position="323"/>
    </location>
</feature>
<dbReference type="PANTHER" id="PTHR30472:SF64">
    <property type="entry name" value="IRON(3+)-HYDROXAMATE IMPORT SYSTEM PERMEASE PROTEIN FHUG"/>
    <property type="match status" value="1"/>
</dbReference>
<keyword evidence="10" id="KW-1185">Reference proteome</keyword>
<feature type="transmembrane region" description="Helical" evidence="8">
    <location>
        <begin position="60"/>
        <end position="77"/>
    </location>
</feature>
<feature type="transmembrane region" description="Helical" evidence="8">
    <location>
        <begin position="116"/>
        <end position="136"/>
    </location>
</feature>
<feature type="transmembrane region" description="Helical" evidence="8">
    <location>
        <begin position="276"/>
        <end position="294"/>
    </location>
</feature>
<name>A0A9X1MPT9_9BACT</name>
<organism evidence="9 10">
    <name type="scientific">Blastopirellula sediminis</name>
    <dbReference type="NCBI Taxonomy" id="2894196"/>
    <lineage>
        <taxon>Bacteria</taxon>
        <taxon>Pseudomonadati</taxon>
        <taxon>Planctomycetota</taxon>
        <taxon>Planctomycetia</taxon>
        <taxon>Pirellulales</taxon>
        <taxon>Pirellulaceae</taxon>
        <taxon>Blastopirellula</taxon>
    </lineage>
</organism>
<dbReference type="Pfam" id="PF01032">
    <property type="entry name" value="FecCD"/>
    <property type="match status" value="1"/>
</dbReference>
<evidence type="ECO:0000256" key="2">
    <source>
        <dbReference type="ARBA" id="ARBA00007935"/>
    </source>
</evidence>
<evidence type="ECO:0000313" key="9">
    <source>
        <dbReference type="EMBL" id="MCC9630511.1"/>
    </source>
</evidence>
<evidence type="ECO:0000256" key="5">
    <source>
        <dbReference type="ARBA" id="ARBA00022692"/>
    </source>
</evidence>
<dbReference type="PANTHER" id="PTHR30472">
    <property type="entry name" value="FERRIC ENTEROBACTIN TRANSPORT SYSTEM PERMEASE PROTEIN"/>
    <property type="match status" value="1"/>
</dbReference>
<gene>
    <name evidence="9" type="ORF">LOC68_19115</name>
</gene>
<dbReference type="GO" id="GO:0005886">
    <property type="term" value="C:plasma membrane"/>
    <property type="evidence" value="ECO:0007669"/>
    <property type="project" value="UniProtKB-SubCell"/>
</dbReference>
<evidence type="ECO:0000256" key="3">
    <source>
        <dbReference type="ARBA" id="ARBA00022448"/>
    </source>
</evidence>
<dbReference type="EMBL" id="JAJKFT010000010">
    <property type="protein sequence ID" value="MCC9630511.1"/>
    <property type="molecule type" value="Genomic_DNA"/>
</dbReference>
<evidence type="ECO:0000256" key="4">
    <source>
        <dbReference type="ARBA" id="ARBA00022475"/>
    </source>
</evidence>
<comment type="subcellular location">
    <subcellularLocation>
        <location evidence="1">Cell membrane</location>
        <topology evidence="1">Multi-pass membrane protein</topology>
    </subcellularLocation>
</comment>
<protein>
    <submittedName>
        <fullName evidence="9">Iron ABC transporter permease</fullName>
    </submittedName>
</protein>
<proteinExistence type="inferred from homology"/>
<sequence>MSPVDKRTVSLLFVLAVLACLVSLCLGSQWISPVTLVSSLTGQGDETYQMVFWSFRLPRVLMVMLVGWGIAISGVLMQGVLRNDLADPGIMGVAAGGNFGVTLALLIFGTQIASPWTIPLVSIAGAIGTVTLVCGLAFDRRGLYPARLLLTAVAVTAALGSFTLVLSLNVDREVYAQALAWTTGSFSKADWNYVVALTVWLGLLSMIVLAICPVMNVLRLKDESVVGLGLDVFRWRVALLVLAVTLGASSMAMSGGLVFLGLIAPHIARRLVGPQHFALVPAAGMVGMLLLMSADAGGRSLFAPVEIPAGIMTGAIGGMYFVYQLMTTKG</sequence>
<dbReference type="SUPFAM" id="SSF81345">
    <property type="entry name" value="ABC transporter involved in vitamin B12 uptake, BtuC"/>
    <property type="match status" value="1"/>
</dbReference>
<dbReference type="Proteomes" id="UP001139103">
    <property type="component" value="Unassembled WGS sequence"/>
</dbReference>
<comment type="similarity">
    <text evidence="2">Belongs to the binding-protein-dependent transport system permease family. FecCD subfamily.</text>
</comment>
<keyword evidence="5 8" id="KW-0812">Transmembrane</keyword>
<comment type="caution">
    <text evidence="9">The sequence shown here is derived from an EMBL/GenBank/DDBJ whole genome shotgun (WGS) entry which is preliminary data.</text>
</comment>
<feature type="transmembrane region" description="Helical" evidence="8">
    <location>
        <begin position="89"/>
        <end position="110"/>
    </location>
</feature>
<feature type="transmembrane region" description="Helical" evidence="8">
    <location>
        <begin position="193"/>
        <end position="218"/>
    </location>
</feature>
<evidence type="ECO:0000256" key="7">
    <source>
        <dbReference type="ARBA" id="ARBA00023136"/>
    </source>
</evidence>
<reference evidence="9" key="1">
    <citation type="submission" date="2021-11" db="EMBL/GenBank/DDBJ databases">
        <title>Genome sequence.</title>
        <authorList>
            <person name="Sun Q."/>
        </authorList>
    </citation>
    <scope>NUCLEOTIDE SEQUENCE</scope>
    <source>
        <strain evidence="9">JC732</strain>
    </source>
</reference>
<dbReference type="Gene3D" id="1.10.3470.10">
    <property type="entry name" value="ABC transporter involved in vitamin B12 uptake, BtuC"/>
    <property type="match status" value="1"/>
</dbReference>
<dbReference type="PROSITE" id="PS51257">
    <property type="entry name" value="PROKAR_LIPOPROTEIN"/>
    <property type="match status" value="1"/>
</dbReference>
<evidence type="ECO:0000256" key="8">
    <source>
        <dbReference type="SAM" id="Phobius"/>
    </source>
</evidence>
<keyword evidence="6 8" id="KW-1133">Transmembrane helix</keyword>
<dbReference type="RefSeq" id="WP_230221712.1">
    <property type="nucleotide sequence ID" value="NZ_JAJKFT010000010.1"/>
</dbReference>
<accession>A0A9X1MPT9</accession>